<dbReference type="Proteomes" id="UP000027920">
    <property type="component" value="Unassembled WGS sequence"/>
</dbReference>
<comment type="caution">
    <text evidence="3">The sequence shown here is derived from an EMBL/GenBank/DDBJ whole genome shotgun (WGS) entry which is preliminary data.</text>
</comment>
<dbReference type="EMBL" id="AMGV01000001">
    <property type="protein sequence ID" value="KEF62708.1"/>
    <property type="molecule type" value="Genomic_DNA"/>
</dbReference>
<evidence type="ECO:0008006" key="5">
    <source>
        <dbReference type="Google" id="ProtNLM"/>
    </source>
</evidence>
<dbReference type="AlphaFoldDB" id="A0A072PTP9"/>
<dbReference type="NCBIfam" id="NF041278">
    <property type="entry name" value="CmcJ_NvfI_EfuI"/>
    <property type="match status" value="1"/>
</dbReference>
<dbReference type="GeneID" id="25275632"/>
<accession>A0A072PTP9</accession>
<dbReference type="PANTHER" id="PTHR34598:SF3">
    <property type="entry name" value="OXIDOREDUCTASE AN1597"/>
    <property type="match status" value="1"/>
</dbReference>
<dbReference type="InterPro" id="IPR044053">
    <property type="entry name" value="AsaB-like"/>
</dbReference>
<proteinExistence type="inferred from homology"/>
<evidence type="ECO:0000313" key="4">
    <source>
        <dbReference type="Proteomes" id="UP000027920"/>
    </source>
</evidence>
<organism evidence="3 4">
    <name type="scientific">Exophiala aquamarina CBS 119918</name>
    <dbReference type="NCBI Taxonomy" id="1182545"/>
    <lineage>
        <taxon>Eukaryota</taxon>
        <taxon>Fungi</taxon>
        <taxon>Dikarya</taxon>
        <taxon>Ascomycota</taxon>
        <taxon>Pezizomycotina</taxon>
        <taxon>Eurotiomycetes</taxon>
        <taxon>Chaetothyriomycetidae</taxon>
        <taxon>Chaetothyriales</taxon>
        <taxon>Herpotrichiellaceae</taxon>
        <taxon>Exophiala</taxon>
    </lineage>
</organism>
<evidence type="ECO:0000313" key="3">
    <source>
        <dbReference type="EMBL" id="KEF62708.1"/>
    </source>
</evidence>
<feature type="region of interest" description="Disordered" evidence="2">
    <location>
        <begin position="1"/>
        <end position="26"/>
    </location>
</feature>
<dbReference type="VEuPathDB" id="FungiDB:A1O9_00681"/>
<dbReference type="RefSeq" id="XP_013265298.1">
    <property type="nucleotide sequence ID" value="XM_013409844.1"/>
</dbReference>
<dbReference type="OrthoDB" id="4137839at2759"/>
<sequence length="405" mass="47031">MPEHTSVESNDVPFRDLPQEPGDKIVPTVTKKRPWMAHWPPRSGHNTGVWATSDSPSVLSWRYSPQQPFDRPWRSWTRTPLAKQEIASKEDKPFRTETPYLETHTKPKLSILHDETPPHCFTSNIDQESQETKISPIQMVEFNYLAPLPLYCHEKPYLSRLPFIETLRRTNIATQPYPVKICDISGRESDFELDVSGFSFTTFPFQFCAWSDEFVQAQYIPALSAWLKLHFQSPRVVIYAYNFRGSEMARSDSGSWKPPFFRVHCDATSAACKQRLSLHDCLHTEEHTHKRWRFINIWRPLTGPRQDCPLALCDSRSVHKNDLVKSDIVFPHYCDEGYELIFNPAHRWFYKAKMSTDEIIMFKLDDSSSEVAQFCPHSAFKDPEATQETPSRVSLEVRAIIFEGD</sequence>
<dbReference type="GO" id="GO:0016491">
    <property type="term" value="F:oxidoreductase activity"/>
    <property type="evidence" value="ECO:0007669"/>
    <property type="project" value="InterPro"/>
</dbReference>
<dbReference type="PANTHER" id="PTHR34598">
    <property type="entry name" value="BLL6449 PROTEIN"/>
    <property type="match status" value="1"/>
</dbReference>
<gene>
    <name evidence="3" type="ORF">A1O9_00681</name>
</gene>
<reference evidence="3 4" key="1">
    <citation type="submission" date="2013-03" db="EMBL/GenBank/DDBJ databases">
        <title>The Genome Sequence of Exophiala aquamarina CBS 119918.</title>
        <authorList>
            <consortium name="The Broad Institute Genomics Platform"/>
            <person name="Cuomo C."/>
            <person name="de Hoog S."/>
            <person name="Gorbushina A."/>
            <person name="Walker B."/>
            <person name="Young S.K."/>
            <person name="Zeng Q."/>
            <person name="Gargeya S."/>
            <person name="Fitzgerald M."/>
            <person name="Haas B."/>
            <person name="Abouelleil A."/>
            <person name="Allen A.W."/>
            <person name="Alvarado L."/>
            <person name="Arachchi H.M."/>
            <person name="Berlin A.M."/>
            <person name="Chapman S.B."/>
            <person name="Gainer-Dewar J."/>
            <person name="Goldberg J."/>
            <person name="Griggs A."/>
            <person name="Gujja S."/>
            <person name="Hansen M."/>
            <person name="Howarth C."/>
            <person name="Imamovic A."/>
            <person name="Ireland A."/>
            <person name="Larimer J."/>
            <person name="McCowan C."/>
            <person name="Murphy C."/>
            <person name="Pearson M."/>
            <person name="Poon T.W."/>
            <person name="Priest M."/>
            <person name="Roberts A."/>
            <person name="Saif S."/>
            <person name="Shea T."/>
            <person name="Sisk P."/>
            <person name="Sykes S."/>
            <person name="Wortman J."/>
            <person name="Nusbaum C."/>
            <person name="Birren B."/>
        </authorList>
    </citation>
    <scope>NUCLEOTIDE SEQUENCE [LARGE SCALE GENOMIC DNA]</scope>
    <source>
        <strain evidence="3 4">CBS 119918</strain>
    </source>
</reference>
<keyword evidence="4" id="KW-1185">Reference proteome</keyword>
<evidence type="ECO:0000256" key="1">
    <source>
        <dbReference type="ARBA" id="ARBA00023604"/>
    </source>
</evidence>
<evidence type="ECO:0000256" key="2">
    <source>
        <dbReference type="SAM" id="MobiDB-lite"/>
    </source>
</evidence>
<protein>
    <recommendedName>
        <fullName evidence="5">Methyltransferase</fullName>
    </recommendedName>
</protein>
<comment type="similarity">
    <text evidence="1">Belongs to the asaB hydroxylase/desaturase family.</text>
</comment>
<feature type="compositionally biased region" description="Basic and acidic residues" evidence="2">
    <location>
        <begin position="13"/>
        <end position="23"/>
    </location>
</feature>
<dbReference type="HOGENOM" id="CLU_042688_0_2_1"/>
<name>A0A072PTP9_9EURO</name>